<reference evidence="2 3" key="2">
    <citation type="submission" date="2024-07" db="EMBL/GenBank/DDBJ databases">
        <authorList>
            <person name="Akdeniz Z."/>
        </authorList>
    </citation>
    <scope>NUCLEOTIDE SEQUENCE [LARGE SCALE GENOMIC DNA]</scope>
</reference>
<dbReference type="AlphaFoldDB" id="A0AA86TH93"/>
<name>A0AA86TH93_9EUKA</name>
<evidence type="ECO:0000313" key="2">
    <source>
        <dbReference type="EMBL" id="CAL6076683.1"/>
    </source>
</evidence>
<proteinExistence type="predicted"/>
<sequence length="231" mass="27517">MWKYVKNCIIDLKYQNASGIQWNRCHIQTVHISYQFSQMKLYRQEYNNRTWIKEQTLQLEYNSQFTKTHRPSSDSLISPFSQISENEKANSSASGVSTPLLVSSQSEDSLKRVNLFQTEYYRLFIYLGCMNGLVYHCASDTYWTARVLRSTSVAWKAIMLQILQKVKFVQTMNKILNWVQYSETIFVRSSSYIHKIELYLRQYVYFNFVVRNNKTRYKSRNSHFCGIYDIP</sequence>
<dbReference type="Proteomes" id="UP001642409">
    <property type="component" value="Unassembled WGS sequence"/>
</dbReference>
<evidence type="ECO:0000313" key="3">
    <source>
        <dbReference type="Proteomes" id="UP001642409"/>
    </source>
</evidence>
<comment type="caution">
    <text evidence="1">The sequence shown here is derived from an EMBL/GenBank/DDBJ whole genome shotgun (WGS) entry which is preliminary data.</text>
</comment>
<accession>A0AA86TH93</accession>
<dbReference type="EMBL" id="CAXDID020000320">
    <property type="protein sequence ID" value="CAL6076683.1"/>
    <property type="molecule type" value="Genomic_DNA"/>
</dbReference>
<protein>
    <submittedName>
        <fullName evidence="2">Hypothetical_protein</fullName>
    </submittedName>
</protein>
<dbReference type="EMBL" id="CATOUU010000132">
    <property type="protein sequence ID" value="CAI9917530.1"/>
    <property type="molecule type" value="Genomic_DNA"/>
</dbReference>
<evidence type="ECO:0000313" key="1">
    <source>
        <dbReference type="EMBL" id="CAI9917530.1"/>
    </source>
</evidence>
<gene>
    <name evidence="1" type="ORF">HINF_LOCUS5175</name>
    <name evidence="2" type="ORF">HINF_LOCUS57810</name>
</gene>
<keyword evidence="3" id="KW-1185">Reference proteome</keyword>
<organism evidence="1">
    <name type="scientific">Hexamita inflata</name>
    <dbReference type="NCBI Taxonomy" id="28002"/>
    <lineage>
        <taxon>Eukaryota</taxon>
        <taxon>Metamonada</taxon>
        <taxon>Diplomonadida</taxon>
        <taxon>Hexamitidae</taxon>
        <taxon>Hexamitinae</taxon>
        <taxon>Hexamita</taxon>
    </lineage>
</organism>
<reference evidence="1" key="1">
    <citation type="submission" date="2023-06" db="EMBL/GenBank/DDBJ databases">
        <authorList>
            <person name="Kurt Z."/>
        </authorList>
    </citation>
    <scope>NUCLEOTIDE SEQUENCE</scope>
</reference>